<organism evidence="3 4">
    <name type="scientific">Haloarcula taiwanensis</name>
    <dbReference type="NCBI Taxonomy" id="1932004"/>
    <lineage>
        <taxon>Archaea</taxon>
        <taxon>Methanobacteriati</taxon>
        <taxon>Methanobacteriota</taxon>
        <taxon>Stenosarchaea group</taxon>
        <taxon>Halobacteria</taxon>
        <taxon>Halobacteriales</taxon>
        <taxon>Haloarculaceae</taxon>
        <taxon>Haloarcula</taxon>
    </lineage>
</organism>
<gene>
    <name evidence="3" type="ORF">BVU17_17975</name>
</gene>
<evidence type="ECO:0000256" key="1">
    <source>
        <dbReference type="SAM" id="MobiDB-lite"/>
    </source>
</evidence>
<feature type="compositionally biased region" description="Low complexity" evidence="1">
    <location>
        <begin position="1"/>
        <end position="21"/>
    </location>
</feature>
<keyword evidence="3" id="KW-0614">Plasmid</keyword>
<dbReference type="InterPro" id="IPR013610">
    <property type="entry name" value="ArdC_N"/>
</dbReference>
<evidence type="ECO:0000259" key="2">
    <source>
        <dbReference type="Pfam" id="PF08401"/>
    </source>
</evidence>
<reference evidence="3 4" key="1">
    <citation type="submission" date="2017-01" db="EMBL/GenBank/DDBJ databases">
        <title>A Red Light-Sensitive Sensory Rhodopsin I From Haloarcula taiwanensis, A New Haloarchaeon Isolated From Taiwan.</title>
        <authorList>
            <person name="Yang C.-S."/>
            <person name="Han Y.-A."/>
            <person name="Chen P.-C."/>
            <person name="Ng W.V."/>
            <person name="Chen T.-W."/>
        </authorList>
    </citation>
    <scope>NUCLEOTIDE SEQUENCE [LARGE SCALE GENOMIC DNA]</scope>
    <source>
        <strain evidence="3 4">Taiwanensis</strain>
        <plasmid evidence="3 4">pNYT1</plasmid>
    </source>
</reference>
<protein>
    <submittedName>
        <fullName evidence="3">DUF955 domain-containing protein</fullName>
    </submittedName>
</protein>
<proteinExistence type="predicted"/>
<dbReference type="EMBL" id="CP019156">
    <property type="protein sequence ID" value="AUG49465.1"/>
    <property type="molecule type" value="Genomic_DNA"/>
</dbReference>
<dbReference type="KEGG" id="hta:BVU17_17975"/>
<dbReference type="OrthoDB" id="336062at2157"/>
<geneLocation type="plasmid" evidence="3 4">
    <name>pNYT1</name>
</geneLocation>
<dbReference type="GO" id="GO:0003697">
    <property type="term" value="F:single-stranded DNA binding"/>
    <property type="evidence" value="ECO:0007669"/>
    <property type="project" value="InterPro"/>
</dbReference>
<dbReference type="Proteomes" id="UP000242917">
    <property type="component" value="Plasmid pNYT1"/>
</dbReference>
<evidence type="ECO:0000313" key="3">
    <source>
        <dbReference type="EMBL" id="AUG49465.1"/>
    </source>
</evidence>
<name>A0A2H5A435_9EURY</name>
<feature type="domain" description="N-terminal" evidence="2">
    <location>
        <begin position="58"/>
        <end position="111"/>
    </location>
</feature>
<feature type="region of interest" description="Disordered" evidence="1">
    <location>
        <begin position="1"/>
        <end position="30"/>
    </location>
</feature>
<keyword evidence="4" id="KW-1185">Reference proteome</keyword>
<evidence type="ECO:0000313" key="4">
    <source>
        <dbReference type="Proteomes" id="UP000242917"/>
    </source>
</evidence>
<sequence length="320" mass="36175">MSTIQSETPEQSSSQQTTCTFDDSDSRDEEMRDQLDAWVEDLADLTDEAQASERFQQWLDVQSKFHDYSARNTLLIKLQCPEATRVAGYNTWQDEFDRYVQKGEDAIWIWAPIITKKCPECGNSPSYHENTDCEYDETDPEQWRRGLVGFRPTSVFDISQTEGEPLPELETEAHGDPDGLVEDLIDATDEIGVDARIVASEEWEHGSARGVCQRRSVTTTNPMVEAVDRENRAALASTLIHEFAHADLHFDVEDETERSKREVEAEAVAYVVSRHFGLDPDNSAFYLAAWDGDAPETLRDRLDRISKTAADLIDAVEGDS</sequence>
<dbReference type="Pfam" id="PF08401">
    <property type="entry name" value="ArdcN"/>
    <property type="match status" value="1"/>
</dbReference>
<dbReference type="AlphaFoldDB" id="A0A2H5A435"/>
<accession>A0A2H5A435</accession>